<dbReference type="Proteomes" id="UP000249169">
    <property type="component" value="Unassembled WGS sequence"/>
</dbReference>
<dbReference type="SUPFAM" id="SSF50985">
    <property type="entry name" value="RCC1/BLIP-II"/>
    <property type="match status" value="2"/>
</dbReference>
<feature type="compositionally biased region" description="Acidic residues" evidence="2">
    <location>
        <begin position="32"/>
        <end position="50"/>
    </location>
</feature>
<feature type="domain" description="RCC1-like" evidence="3">
    <location>
        <begin position="226"/>
        <end position="478"/>
    </location>
</feature>
<dbReference type="InterPro" id="IPR000408">
    <property type="entry name" value="Reg_chr_condens"/>
</dbReference>
<sequence length="588" mass="62198">MLITMTGLGCNGDDSPEDRDAGPTDTERPDGEEPDGDVPDGEEPDGDVPGDELRLSVEAVDDPVFIDGEEGEVTLNFSCAPAGCTTTCQLNELDAEACAQSYTVRVNEGRHDVAIRASYQGEEVEERVSFRVVGAFELSVSAPPAGDVFVVDQGQVSATCEGRPECVLSCEICTEGSCQALEGCETGASLVLNAEETELVVRACVDVDGEDFCQEERRDYVLVAPRWEQLSLGETHGCAVLADDTLWCWGNNGDRQLGSASPERSIFPLQVPGAWASVSAGRAHTCALKPEGTLWCWGQQRFGRLGNGEVGAGTLVEPVQVTQESDWDEVSSGDAHTCGRRGTEIYCWGYNPGGRLGVGLTSGTVPDPTLVVGGHSWKQVSSGHEHICGLTEDDQAYCWGRGDDGRLGNGALGNLDVPTAVIQPEGATFVRLEGGFQHTCAVMETSRGRRVFCWGTGSTGRLGTGASGPDLVLAPEEVGGDVPLVSVSSGNVHSCGLNSDGEAWCWGYNDHGQLGVVQTGNELVPVEVDVDETFLQIEAGKIHTCAITTAGVILCWGENGDSELGREIEGSETHIPGPLSWPYGLEAL</sequence>
<name>A0A328C5E2_9DELT</name>
<evidence type="ECO:0000256" key="1">
    <source>
        <dbReference type="ARBA" id="ARBA00022737"/>
    </source>
</evidence>
<dbReference type="PANTHER" id="PTHR22870:SF408">
    <property type="entry name" value="OS09G0560450 PROTEIN"/>
    <property type="match status" value="1"/>
</dbReference>
<evidence type="ECO:0000313" key="4">
    <source>
        <dbReference type="EMBL" id="RAL20240.1"/>
    </source>
</evidence>
<dbReference type="PANTHER" id="PTHR22870">
    <property type="entry name" value="REGULATOR OF CHROMOSOME CONDENSATION"/>
    <property type="match status" value="1"/>
</dbReference>
<evidence type="ECO:0000256" key="2">
    <source>
        <dbReference type="SAM" id="MobiDB-lite"/>
    </source>
</evidence>
<comment type="caution">
    <text evidence="4">The sequence shown here is derived from an EMBL/GenBank/DDBJ whole genome shotgun (WGS) entry which is preliminary data.</text>
</comment>
<dbReference type="Pfam" id="PF25390">
    <property type="entry name" value="WD40_RLD"/>
    <property type="match status" value="1"/>
</dbReference>
<reference evidence="4 5" key="1">
    <citation type="submission" date="2018-05" db="EMBL/GenBank/DDBJ databases">
        <title>Lujinxingia marina gen. nov. sp. nov., a new facultative anaerobic member of the class Deltaproteobacteria, and proposal of Lujinxingaceae fam. nov.</title>
        <authorList>
            <person name="Li C.-M."/>
        </authorList>
    </citation>
    <scope>NUCLEOTIDE SEQUENCE [LARGE SCALE GENOMIC DNA]</scope>
    <source>
        <strain evidence="4 5">B210</strain>
    </source>
</reference>
<dbReference type="InterPro" id="IPR009091">
    <property type="entry name" value="RCC1/BLIP-II"/>
</dbReference>
<dbReference type="Pfam" id="PF00415">
    <property type="entry name" value="RCC1"/>
    <property type="match status" value="1"/>
</dbReference>
<keyword evidence="1" id="KW-0677">Repeat</keyword>
<feature type="compositionally biased region" description="Basic and acidic residues" evidence="2">
    <location>
        <begin position="18"/>
        <end position="31"/>
    </location>
</feature>
<gene>
    <name evidence="4" type="ORF">DL240_17825</name>
</gene>
<dbReference type="InterPro" id="IPR058923">
    <property type="entry name" value="RCC1-like_dom"/>
</dbReference>
<keyword evidence="5" id="KW-1185">Reference proteome</keyword>
<accession>A0A328C5E2</accession>
<protein>
    <recommendedName>
        <fullName evidence="3">RCC1-like domain-containing protein</fullName>
    </recommendedName>
</protein>
<dbReference type="Gene3D" id="2.130.10.30">
    <property type="entry name" value="Regulator of chromosome condensation 1/beta-lactamase-inhibitor protein II"/>
    <property type="match status" value="2"/>
</dbReference>
<proteinExistence type="predicted"/>
<evidence type="ECO:0000313" key="5">
    <source>
        <dbReference type="Proteomes" id="UP000249169"/>
    </source>
</evidence>
<organism evidence="4 5">
    <name type="scientific">Lujinxingia litoralis</name>
    <dbReference type="NCBI Taxonomy" id="2211119"/>
    <lineage>
        <taxon>Bacteria</taxon>
        <taxon>Deltaproteobacteria</taxon>
        <taxon>Bradymonadales</taxon>
        <taxon>Lujinxingiaceae</taxon>
        <taxon>Lujinxingia</taxon>
    </lineage>
</organism>
<dbReference type="InterPro" id="IPR051210">
    <property type="entry name" value="Ub_ligase/GEF_domain"/>
</dbReference>
<dbReference type="EMBL" id="QHKO01000012">
    <property type="protein sequence ID" value="RAL20240.1"/>
    <property type="molecule type" value="Genomic_DNA"/>
</dbReference>
<dbReference type="AlphaFoldDB" id="A0A328C5E2"/>
<dbReference type="PRINTS" id="PR00633">
    <property type="entry name" value="RCCNDNSATION"/>
</dbReference>
<dbReference type="PROSITE" id="PS50012">
    <property type="entry name" value="RCC1_3"/>
    <property type="match status" value="6"/>
</dbReference>
<evidence type="ECO:0000259" key="3">
    <source>
        <dbReference type="Pfam" id="PF25390"/>
    </source>
</evidence>
<feature type="region of interest" description="Disordered" evidence="2">
    <location>
        <begin position="1"/>
        <end position="51"/>
    </location>
</feature>